<gene>
    <name evidence="6" type="ORF">BST26_11895</name>
</gene>
<dbReference type="InterPro" id="IPR013766">
    <property type="entry name" value="Thioredoxin_domain"/>
</dbReference>
<dbReference type="Proteomes" id="UP000192801">
    <property type="component" value="Unassembled WGS sequence"/>
</dbReference>
<dbReference type="GO" id="GO:0017004">
    <property type="term" value="P:cytochrome complex assembly"/>
    <property type="evidence" value="ECO:0007669"/>
    <property type="project" value="InterPro"/>
</dbReference>
<keyword evidence="3" id="KW-0812">Transmembrane</keyword>
<dbReference type="Gene3D" id="3.40.30.10">
    <property type="entry name" value="Glutaredoxin"/>
    <property type="match status" value="1"/>
</dbReference>
<dbReference type="Pfam" id="PF17991">
    <property type="entry name" value="Thioredoxin_10"/>
    <property type="match status" value="1"/>
</dbReference>
<keyword evidence="2" id="KW-1003">Cell membrane</keyword>
<name>A0A1X0DCK7_9MYCO</name>
<dbReference type="GO" id="GO:0016209">
    <property type="term" value="F:antioxidant activity"/>
    <property type="evidence" value="ECO:0007669"/>
    <property type="project" value="InterPro"/>
</dbReference>
<evidence type="ECO:0000256" key="4">
    <source>
        <dbReference type="ARBA" id="ARBA00022989"/>
    </source>
</evidence>
<dbReference type="GO" id="GO:0016491">
    <property type="term" value="F:oxidoreductase activity"/>
    <property type="evidence" value="ECO:0007669"/>
    <property type="project" value="InterPro"/>
</dbReference>
<dbReference type="STRING" id="444597.BST26_11895"/>
<dbReference type="InterPro" id="IPR000866">
    <property type="entry name" value="AhpC/TSA"/>
</dbReference>
<dbReference type="EMBL" id="MVHS01000025">
    <property type="protein sequence ID" value="ORA70121.1"/>
    <property type="molecule type" value="Genomic_DNA"/>
</dbReference>
<sequence>MALLLVGFVGGFLAAISPCVLPVLPVVLLGGATSTGAHRASWLRPLCIVAGLILSFTLFTLFGAVLLHLLGLPAGTLRALGIATLALLGLALLVPRVERLLERPFALIPQVRVGNTGAGSGFALGLALGAVYVPCAGPVLAAIAIAGAGQAFGWPTVALTVGFAAGTAVPLLVIALAGGRARTRARFLAGHARAVRTVAGVAMIALAVALAANLTDVIARRVPDYTKAIGAALPDALVAAPRVGGTGSLHRCQDDAYRGTVTLADCGPAPEFTGITGWLNSAPLSMAGLRGEVVLVDFWAYSCINCQRELPHVQAWYQRYRESGFRVVGVHTPEYAFERETANIAAGAARLGLTFPIAVDNDFGTWTAYENIAWPAGYLVDADGVIRRITFGEGDYRATEGDIRALLATARPGAALPPPTDLPDTTPRDRQRTPELYLGAARARAYAGGELTTGTRNFDAPADPRAGTFTLSGSWTVGDESLTAGDHAVITLAYHAAKVYLNVSGTGTLTVTRGDHTSAIPVSGVPNIYPVVDGAAAGTSTVRIAVTPGLSVYSFTFG</sequence>
<comment type="subcellular location">
    <subcellularLocation>
        <location evidence="1">Cell membrane</location>
        <topology evidence="1">Multi-pass membrane protein</topology>
    </subcellularLocation>
</comment>
<keyword evidence="7" id="KW-1185">Reference proteome</keyword>
<dbReference type="Gene3D" id="2.60.120.260">
    <property type="entry name" value="Galactose-binding domain-like"/>
    <property type="match status" value="1"/>
</dbReference>
<evidence type="ECO:0000256" key="5">
    <source>
        <dbReference type="ARBA" id="ARBA00023136"/>
    </source>
</evidence>
<reference evidence="6 7" key="1">
    <citation type="submission" date="2016-12" db="EMBL/GenBank/DDBJ databases">
        <title>The new phylogeny of genus Mycobacterium.</title>
        <authorList>
            <person name="Tortoli E."/>
            <person name="Trovato A."/>
            <person name="Cirillo D.M."/>
        </authorList>
    </citation>
    <scope>NUCLEOTIDE SEQUENCE [LARGE SCALE GENOMIC DNA]</scope>
    <source>
        <strain evidence="6 7">DSM 45130</strain>
    </source>
</reference>
<evidence type="ECO:0000256" key="2">
    <source>
        <dbReference type="ARBA" id="ARBA00022475"/>
    </source>
</evidence>
<keyword evidence="4" id="KW-1133">Transmembrane helix</keyword>
<evidence type="ECO:0000313" key="6">
    <source>
        <dbReference type="EMBL" id="ORA70121.1"/>
    </source>
</evidence>
<accession>A0A1X0DCK7</accession>
<comment type="caution">
    <text evidence="6">The sequence shown here is derived from an EMBL/GenBank/DDBJ whole genome shotgun (WGS) entry which is preliminary data.</text>
</comment>
<organism evidence="6 7">
    <name type="scientific">Mycolicibacterium insubricum</name>
    <dbReference type="NCBI Taxonomy" id="444597"/>
    <lineage>
        <taxon>Bacteria</taxon>
        <taxon>Bacillati</taxon>
        <taxon>Actinomycetota</taxon>
        <taxon>Actinomycetes</taxon>
        <taxon>Mycobacteriales</taxon>
        <taxon>Mycobacteriaceae</taxon>
        <taxon>Mycolicibacterium</taxon>
    </lineage>
</organism>
<dbReference type="Pfam" id="PF00578">
    <property type="entry name" value="AhpC-TSA"/>
    <property type="match status" value="1"/>
</dbReference>
<dbReference type="PROSITE" id="PS51352">
    <property type="entry name" value="THIOREDOXIN_2"/>
    <property type="match status" value="1"/>
</dbReference>
<proteinExistence type="predicted"/>
<dbReference type="InterPro" id="IPR041017">
    <property type="entry name" value="Thioredoxin_10"/>
</dbReference>
<dbReference type="InterPro" id="IPR050553">
    <property type="entry name" value="Thioredoxin_ResA/DsbE_sf"/>
</dbReference>
<evidence type="ECO:0000313" key="7">
    <source>
        <dbReference type="Proteomes" id="UP000192801"/>
    </source>
</evidence>
<dbReference type="OrthoDB" id="9811352at2"/>
<dbReference type="InterPro" id="IPR003834">
    <property type="entry name" value="Cyt_c_assmbl_TM_dom"/>
</dbReference>
<evidence type="ECO:0000256" key="1">
    <source>
        <dbReference type="ARBA" id="ARBA00004651"/>
    </source>
</evidence>
<dbReference type="Pfam" id="PF02683">
    <property type="entry name" value="DsbD_TM"/>
    <property type="match status" value="1"/>
</dbReference>
<evidence type="ECO:0000256" key="3">
    <source>
        <dbReference type="ARBA" id="ARBA00022692"/>
    </source>
</evidence>
<dbReference type="PANTHER" id="PTHR42852:SF13">
    <property type="entry name" value="PROTEIN DIPZ"/>
    <property type="match status" value="1"/>
</dbReference>
<keyword evidence="5" id="KW-0472">Membrane</keyword>
<dbReference type="RefSeq" id="WP_083031189.1">
    <property type="nucleotide sequence ID" value="NZ_AP022618.1"/>
</dbReference>
<dbReference type="GO" id="GO:0005886">
    <property type="term" value="C:plasma membrane"/>
    <property type="evidence" value="ECO:0007669"/>
    <property type="project" value="UniProtKB-SubCell"/>
</dbReference>
<dbReference type="InterPro" id="IPR036249">
    <property type="entry name" value="Thioredoxin-like_sf"/>
</dbReference>
<dbReference type="AlphaFoldDB" id="A0A1X0DCK7"/>
<dbReference type="SUPFAM" id="SSF52833">
    <property type="entry name" value="Thioredoxin-like"/>
    <property type="match status" value="1"/>
</dbReference>
<protein>
    <submittedName>
        <fullName evidence="6">Thiol:disulfide interchange protein</fullName>
    </submittedName>
</protein>
<dbReference type="PANTHER" id="PTHR42852">
    <property type="entry name" value="THIOL:DISULFIDE INTERCHANGE PROTEIN DSBE"/>
    <property type="match status" value="1"/>
</dbReference>